<proteinExistence type="inferred from homology"/>
<dbReference type="InterPro" id="IPR000529">
    <property type="entry name" value="Ribosomal_bS6"/>
</dbReference>
<protein>
    <recommendedName>
        <fullName evidence="3 4">Small ribosomal subunit protein bS6</fullName>
    </recommendedName>
</protein>
<comment type="similarity">
    <text evidence="1 4">Belongs to the bacterial ribosomal protein bS6 family.</text>
</comment>
<keyword evidence="6" id="KW-1185">Reference proteome</keyword>
<keyword evidence="4" id="KW-0687">Ribonucleoprotein</keyword>
<organism evidence="5 6">
    <name type="scientific">Mycoplasma tauri</name>
    <dbReference type="NCBI Taxonomy" id="547987"/>
    <lineage>
        <taxon>Bacteria</taxon>
        <taxon>Bacillati</taxon>
        <taxon>Mycoplasmatota</taxon>
        <taxon>Mollicutes</taxon>
        <taxon>Mycoplasmataceae</taxon>
        <taxon>Mycoplasma</taxon>
    </lineage>
</organism>
<evidence type="ECO:0000256" key="3">
    <source>
        <dbReference type="ARBA" id="ARBA00035294"/>
    </source>
</evidence>
<comment type="caution">
    <text evidence="5">The sequence shown here is derived from an EMBL/GenBank/DDBJ whole genome shotgun (WGS) entry which is preliminary data.</text>
</comment>
<keyword evidence="4 5" id="KW-0689">Ribosomal protein</keyword>
<dbReference type="CDD" id="cd00473">
    <property type="entry name" value="bS6"/>
    <property type="match status" value="1"/>
</dbReference>
<reference evidence="5 6" key="1">
    <citation type="submission" date="2021-09" db="EMBL/GenBank/DDBJ databases">
        <title>WGS of Mycoplasma sp. Zaradi2 strains.</title>
        <authorList>
            <person name="Spergser J."/>
        </authorList>
    </citation>
    <scope>NUCLEOTIDE SEQUENCE [LARGE SCALE GENOMIC DNA]</scope>
    <source>
        <strain evidence="5 6">1331</strain>
    </source>
</reference>
<dbReference type="Proteomes" id="UP000772186">
    <property type="component" value="Unassembled WGS sequence"/>
</dbReference>
<dbReference type="Gene3D" id="3.30.70.60">
    <property type="match status" value="1"/>
</dbReference>
<dbReference type="SUPFAM" id="SSF54995">
    <property type="entry name" value="Ribosomal protein S6"/>
    <property type="match status" value="1"/>
</dbReference>
<dbReference type="GO" id="GO:0003735">
    <property type="term" value="F:structural constituent of ribosome"/>
    <property type="evidence" value="ECO:0007669"/>
    <property type="project" value="InterPro"/>
</dbReference>
<evidence type="ECO:0000256" key="2">
    <source>
        <dbReference type="ARBA" id="ARBA00035104"/>
    </source>
</evidence>
<dbReference type="InterPro" id="IPR014717">
    <property type="entry name" value="Transl_elong_EF1B/ribsomal_bS6"/>
</dbReference>
<evidence type="ECO:0000256" key="1">
    <source>
        <dbReference type="ARBA" id="ARBA00009512"/>
    </source>
</evidence>
<gene>
    <name evidence="4 5" type="primary">rpsF</name>
    <name evidence="5" type="ORF">LAD73_00760</name>
</gene>
<accession>A0A953T9G9</accession>
<dbReference type="HAMAP" id="MF_00360">
    <property type="entry name" value="Ribosomal_bS6"/>
    <property type="match status" value="1"/>
</dbReference>
<dbReference type="NCBIfam" id="TIGR00166">
    <property type="entry name" value="S6"/>
    <property type="match status" value="1"/>
</dbReference>
<dbReference type="GO" id="GO:0006412">
    <property type="term" value="P:translation"/>
    <property type="evidence" value="ECO:0007669"/>
    <property type="project" value="UniProtKB-UniRule"/>
</dbReference>
<dbReference type="Pfam" id="PF01250">
    <property type="entry name" value="Ribosomal_S6"/>
    <property type="match status" value="1"/>
</dbReference>
<evidence type="ECO:0000256" key="4">
    <source>
        <dbReference type="HAMAP-Rule" id="MF_00360"/>
    </source>
</evidence>
<dbReference type="InterPro" id="IPR020814">
    <property type="entry name" value="Ribosomal_S6_plastid/chlpt"/>
</dbReference>
<comment type="function">
    <text evidence="2 4">Binds together with bS18 to 16S ribosomal RNA.</text>
</comment>
<dbReference type="InterPro" id="IPR035980">
    <property type="entry name" value="Ribosomal_bS6_sf"/>
</dbReference>
<keyword evidence="4" id="KW-0699">rRNA-binding</keyword>
<dbReference type="GO" id="GO:0005840">
    <property type="term" value="C:ribosome"/>
    <property type="evidence" value="ECO:0007669"/>
    <property type="project" value="UniProtKB-KW"/>
</dbReference>
<dbReference type="RefSeq" id="WP_223644396.1">
    <property type="nucleotide sequence ID" value="NZ_JAIQBY010000003.1"/>
</dbReference>
<sequence>MNKYEIMLIIDPAVDALMATNVVESVFDKKYISKAEKMENTTLAYPINKSTKAQYMIYNLEAESSLIAEFVRKANIAKFIWRHMIINLDSEKGFGKSKKAYKTRIAKDARTFSKTAGTRQLVENLEKAVSTKSPKTATVKKPAIKN</sequence>
<evidence type="ECO:0000313" key="5">
    <source>
        <dbReference type="EMBL" id="MBZ4195254.1"/>
    </source>
</evidence>
<name>A0A953T9G9_9MOLU</name>
<dbReference type="EMBL" id="JAIQBY010000003">
    <property type="protein sequence ID" value="MBZ4195254.1"/>
    <property type="molecule type" value="Genomic_DNA"/>
</dbReference>
<dbReference type="AlphaFoldDB" id="A0A953T9G9"/>
<evidence type="ECO:0000313" key="6">
    <source>
        <dbReference type="Proteomes" id="UP000772186"/>
    </source>
</evidence>
<dbReference type="GO" id="GO:0019843">
    <property type="term" value="F:rRNA binding"/>
    <property type="evidence" value="ECO:0007669"/>
    <property type="project" value="UniProtKB-UniRule"/>
</dbReference>
<keyword evidence="4" id="KW-0694">RNA-binding</keyword>
<dbReference type="GO" id="GO:1990904">
    <property type="term" value="C:ribonucleoprotein complex"/>
    <property type="evidence" value="ECO:0007669"/>
    <property type="project" value="UniProtKB-KW"/>
</dbReference>